<keyword evidence="5" id="KW-0812">Transmembrane</keyword>
<accession>A0A167HCA0</accession>
<feature type="transmembrane region" description="Helical" evidence="5">
    <location>
        <begin position="33"/>
        <end position="53"/>
    </location>
</feature>
<dbReference type="PROSITE" id="PS00122">
    <property type="entry name" value="CARBOXYLESTERASE_B_1"/>
    <property type="match status" value="1"/>
</dbReference>
<dbReference type="InterPro" id="IPR029058">
    <property type="entry name" value="AB_hydrolase_fold"/>
</dbReference>
<reference evidence="7 8" key="1">
    <citation type="journal article" date="2016" name="Mol. Biol. Evol.">
        <title>Comparative Genomics of Early-Diverging Mushroom-Forming Fungi Provides Insights into the Origins of Lignocellulose Decay Capabilities.</title>
        <authorList>
            <person name="Nagy L.G."/>
            <person name="Riley R."/>
            <person name="Tritt A."/>
            <person name="Adam C."/>
            <person name="Daum C."/>
            <person name="Floudas D."/>
            <person name="Sun H."/>
            <person name="Yadav J.S."/>
            <person name="Pangilinan J."/>
            <person name="Larsson K.H."/>
            <person name="Matsuura K."/>
            <person name="Barry K."/>
            <person name="Labutti K."/>
            <person name="Kuo R."/>
            <person name="Ohm R.A."/>
            <person name="Bhattacharya S.S."/>
            <person name="Shirouzu T."/>
            <person name="Yoshinaga Y."/>
            <person name="Martin F.M."/>
            <person name="Grigoriev I.V."/>
            <person name="Hibbett D.S."/>
        </authorList>
    </citation>
    <scope>NUCLEOTIDE SEQUENCE [LARGE SCALE GENOMIC DNA]</scope>
    <source>
        <strain evidence="7 8">TUFC12733</strain>
    </source>
</reference>
<dbReference type="SUPFAM" id="SSF53474">
    <property type="entry name" value="alpha/beta-Hydrolases"/>
    <property type="match status" value="1"/>
</dbReference>
<sequence length="556" mass="61593">MTTKGGSDAYDGNGSSGSTPKYERPRGSWRTLLSLRTGVTLVWLALFGLGIYAPCTIYRLVPGTGLFAGRHIVDVGYAKYLGKQTAVNTVVYLGIPYAEPPLGSLRFRKPVPVDTTGTRSGIIDATHYPEFCVQGYAPWAGPDDRGGAGSEDCLKVNVYVPFCARRGDALPVLVYIHGGGYFNGNPRNWPFDEWVNDCPKFIAVHVYYRLTAFGFLAAPTSSIDLNVGLHDQRAALRWVRAHISAFGGDADKVTIMGQSAGGGSVFFQMLADHATGEQLFHGEAFRTLAAKADCARDSLEDSVECLRGASISAIVRAADDMMKESEHAYNRWMPVLDGELITDYPTRLMKEGKYTTDDGGAKEPLRKALKLRFPEITEAELDTYERLYPESDPNRAGNAAGDANLRCSTHLWGIAHPDVYAYRWNQPTGPLRLPAAVWHSSDNWMMFEGTSTGSNGTTVFHELSVEQRDFFHEMLAYFVSFVRTGSPNTHKLDRSPEWPLYTAQRNRQVLQHQFQEDFSNDASATGSTSAMWLEEVTESEKERCEALFDMVESCEN</sequence>
<evidence type="ECO:0000256" key="5">
    <source>
        <dbReference type="SAM" id="Phobius"/>
    </source>
</evidence>
<evidence type="ECO:0000313" key="8">
    <source>
        <dbReference type="Proteomes" id="UP000076738"/>
    </source>
</evidence>
<evidence type="ECO:0000313" key="7">
    <source>
        <dbReference type="EMBL" id="KZO91472.1"/>
    </source>
</evidence>
<dbReference type="GO" id="GO:0016787">
    <property type="term" value="F:hydrolase activity"/>
    <property type="evidence" value="ECO:0007669"/>
    <property type="project" value="UniProtKB-KW"/>
</dbReference>
<dbReference type="InterPro" id="IPR019826">
    <property type="entry name" value="Carboxylesterase_B_AS"/>
</dbReference>
<feature type="domain" description="Carboxylesterase type B" evidence="6">
    <location>
        <begin position="389"/>
        <end position="517"/>
    </location>
</feature>
<dbReference type="Gene3D" id="3.40.50.1820">
    <property type="entry name" value="alpha/beta hydrolase"/>
    <property type="match status" value="2"/>
</dbReference>
<evidence type="ECO:0000256" key="1">
    <source>
        <dbReference type="ARBA" id="ARBA00005964"/>
    </source>
</evidence>
<dbReference type="ESTHER" id="9basi-a0a167hca0">
    <property type="family name" value="Fungal_carboxylesterase_lipase"/>
</dbReference>
<keyword evidence="5" id="KW-0472">Membrane</keyword>
<dbReference type="InterPro" id="IPR002018">
    <property type="entry name" value="CarbesteraseB"/>
</dbReference>
<organism evidence="7 8">
    <name type="scientific">Calocera viscosa (strain TUFC12733)</name>
    <dbReference type="NCBI Taxonomy" id="1330018"/>
    <lineage>
        <taxon>Eukaryota</taxon>
        <taxon>Fungi</taxon>
        <taxon>Dikarya</taxon>
        <taxon>Basidiomycota</taxon>
        <taxon>Agaricomycotina</taxon>
        <taxon>Dacrymycetes</taxon>
        <taxon>Dacrymycetales</taxon>
        <taxon>Dacrymycetaceae</taxon>
        <taxon>Calocera</taxon>
    </lineage>
</organism>
<dbReference type="EC" id="3.1.1.-" evidence="3"/>
<keyword evidence="2 3" id="KW-0378">Hydrolase</keyword>
<feature type="region of interest" description="Disordered" evidence="4">
    <location>
        <begin position="1"/>
        <end position="25"/>
    </location>
</feature>
<evidence type="ECO:0000256" key="2">
    <source>
        <dbReference type="ARBA" id="ARBA00022801"/>
    </source>
</evidence>
<dbReference type="OrthoDB" id="408631at2759"/>
<dbReference type="Proteomes" id="UP000076738">
    <property type="component" value="Unassembled WGS sequence"/>
</dbReference>
<comment type="similarity">
    <text evidence="1 3">Belongs to the type-B carboxylesterase/lipase family.</text>
</comment>
<dbReference type="Pfam" id="PF00135">
    <property type="entry name" value="COesterase"/>
    <property type="match status" value="2"/>
</dbReference>
<dbReference type="InterPro" id="IPR050309">
    <property type="entry name" value="Type-B_Carboxylest/Lipase"/>
</dbReference>
<dbReference type="AlphaFoldDB" id="A0A167HCA0"/>
<keyword evidence="5" id="KW-1133">Transmembrane helix</keyword>
<name>A0A167HCA0_CALVF</name>
<keyword evidence="8" id="KW-1185">Reference proteome</keyword>
<gene>
    <name evidence="7" type="ORF">CALVIDRAFT_602194</name>
</gene>
<proteinExistence type="inferred from homology"/>
<feature type="domain" description="Carboxylesterase type B" evidence="6">
    <location>
        <begin position="79"/>
        <end position="353"/>
    </location>
</feature>
<dbReference type="PANTHER" id="PTHR11559">
    <property type="entry name" value="CARBOXYLESTERASE"/>
    <property type="match status" value="1"/>
</dbReference>
<dbReference type="EMBL" id="KV417322">
    <property type="protein sequence ID" value="KZO91472.1"/>
    <property type="molecule type" value="Genomic_DNA"/>
</dbReference>
<evidence type="ECO:0000256" key="4">
    <source>
        <dbReference type="SAM" id="MobiDB-lite"/>
    </source>
</evidence>
<dbReference type="STRING" id="1330018.A0A167HCA0"/>
<evidence type="ECO:0000259" key="6">
    <source>
        <dbReference type="Pfam" id="PF00135"/>
    </source>
</evidence>
<evidence type="ECO:0000256" key="3">
    <source>
        <dbReference type="RuleBase" id="RU361235"/>
    </source>
</evidence>
<protein>
    <recommendedName>
        <fullName evidence="3">Carboxylic ester hydrolase</fullName>
        <ecNumber evidence="3">3.1.1.-</ecNumber>
    </recommendedName>
</protein>